<dbReference type="ExpressionAtlas" id="A0A178WDJ8">
    <property type="expression patterns" value="baseline and differential"/>
</dbReference>
<comment type="caution">
    <text evidence="2">The sequence shown here is derived from an EMBL/GenBank/DDBJ whole genome shotgun (WGS) entry which is preliminary data.</text>
</comment>
<evidence type="ECO:0000256" key="1">
    <source>
        <dbReference type="SAM" id="MobiDB-lite"/>
    </source>
</evidence>
<dbReference type="PANTHER" id="PTHR48435:SF1">
    <property type="entry name" value="POLYPROTEIN"/>
    <property type="match status" value="1"/>
</dbReference>
<protein>
    <submittedName>
        <fullName evidence="2">Uncharacterized protein</fullName>
    </submittedName>
</protein>
<feature type="region of interest" description="Disordered" evidence="1">
    <location>
        <begin position="436"/>
        <end position="455"/>
    </location>
</feature>
<dbReference type="EMBL" id="LUHQ01000001">
    <property type="protein sequence ID" value="OAP15112.1"/>
    <property type="molecule type" value="Genomic_DNA"/>
</dbReference>
<sequence length="455" mass="52646">MIPLRLNEGMLHQWRVHGYTHLYYGAIRLALTLHGRKGLRVVARVALLDTRYKDYQHACIATIQTTLNAGTIFFTLFPNFIVVLEDPQKYQNMQINIQITGAPQIGNTYATTLHHEVAYRVQNHVMDLSLPRDTEDALLVQLESQHSPSCVHILRQIPRDELVKLFPESWVTNYEKLHDRSTLIQSMDSSIHRRKDGAMEIAFKQQEEKPRPAAFYTEINTISPIDNNQKEQKELAKHLPGIPIEFFYSLGDPVYSFAYETGHKFFDICDCEKCLMNSSDEDETPRRRKKKSSQQILKERYESGDPQTVYSENQAEEILNIMSVQTQPLSFSQDPSIFGSSSFLPKRVAIERQAIKRKQSTGKEKEHIPSTSKPQTPPERNDKQFMVEHANPITTFLEKVAYQERNPKRQTTTTMSENIKDEPAEEVLIPHFMMAEPTVEEKDMESDDGRIYEER</sequence>
<feature type="region of interest" description="Disordered" evidence="1">
    <location>
        <begin position="356"/>
        <end position="381"/>
    </location>
</feature>
<feature type="region of interest" description="Disordered" evidence="1">
    <location>
        <begin position="277"/>
        <end position="309"/>
    </location>
</feature>
<dbReference type="Pfam" id="PF01107">
    <property type="entry name" value="MP"/>
    <property type="match status" value="1"/>
</dbReference>
<dbReference type="PANTHER" id="PTHR48435">
    <property type="entry name" value="POLYPROTEIN"/>
    <property type="match status" value="1"/>
</dbReference>
<dbReference type="InterPro" id="IPR053098">
    <property type="entry name" value="Petuviruses_polyprotein"/>
</dbReference>
<gene>
    <name evidence="2" type="ordered locus">AXX17_At1g37740</name>
</gene>
<reference evidence="3" key="1">
    <citation type="journal article" date="2016" name="Proc. Natl. Acad. Sci. U.S.A.">
        <title>Chromosome-level assembly of Arabidopsis thaliana Ler reveals the extent of translocation and inversion polymorphisms.</title>
        <authorList>
            <person name="Zapata L."/>
            <person name="Ding J."/>
            <person name="Willing E.M."/>
            <person name="Hartwig B."/>
            <person name="Bezdan D."/>
            <person name="Jiao W.B."/>
            <person name="Patel V."/>
            <person name="Velikkakam James G."/>
            <person name="Koornneef M."/>
            <person name="Ossowski S."/>
            <person name="Schneeberger K."/>
        </authorList>
    </citation>
    <scope>NUCLEOTIDE SEQUENCE [LARGE SCALE GENOMIC DNA]</scope>
    <source>
        <strain evidence="3">cv. Landsberg erecta</strain>
    </source>
</reference>
<accession>A0A178WDJ8</accession>
<evidence type="ECO:0000313" key="3">
    <source>
        <dbReference type="Proteomes" id="UP000078284"/>
    </source>
</evidence>
<proteinExistence type="predicted"/>
<dbReference type="InterPro" id="IPR028919">
    <property type="entry name" value="Viral_movement"/>
</dbReference>
<feature type="region of interest" description="Disordered" evidence="1">
    <location>
        <begin position="407"/>
        <end position="426"/>
    </location>
</feature>
<dbReference type="Proteomes" id="UP000078284">
    <property type="component" value="Chromosome 1"/>
</dbReference>
<organism evidence="2 3">
    <name type="scientific">Arabidopsis thaliana</name>
    <name type="common">Mouse-ear cress</name>
    <dbReference type="NCBI Taxonomy" id="3702"/>
    <lineage>
        <taxon>Eukaryota</taxon>
        <taxon>Viridiplantae</taxon>
        <taxon>Streptophyta</taxon>
        <taxon>Embryophyta</taxon>
        <taxon>Tracheophyta</taxon>
        <taxon>Spermatophyta</taxon>
        <taxon>Magnoliopsida</taxon>
        <taxon>eudicotyledons</taxon>
        <taxon>Gunneridae</taxon>
        <taxon>Pentapetalae</taxon>
        <taxon>rosids</taxon>
        <taxon>malvids</taxon>
        <taxon>Brassicales</taxon>
        <taxon>Brassicaceae</taxon>
        <taxon>Camelineae</taxon>
        <taxon>Arabidopsis</taxon>
    </lineage>
</organism>
<dbReference type="AlphaFoldDB" id="A0A178WDJ8"/>
<evidence type="ECO:0000313" key="2">
    <source>
        <dbReference type="EMBL" id="OAP15112.1"/>
    </source>
</evidence>
<name>A0A178WDJ8_ARATH</name>